<dbReference type="GO" id="GO:0005737">
    <property type="term" value="C:cytoplasm"/>
    <property type="evidence" value="ECO:0007669"/>
    <property type="project" value="UniProtKB-ARBA"/>
</dbReference>
<dbReference type="RefSeq" id="WP_184432621.1">
    <property type="nucleotide sequence ID" value="NZ_JACIGI010000007.1"/>
</dbReference>
<evidence type="ECO:0000259" key="5">
    <source>
        <dbReference type="SMART" id="SM00704"/>
    </source>
</evidence>
<protein>
    <submittedName>
        <fullName evidence="6">CDGSH-type Zn-finger protein</fullName>
    </submittedName>
</protein>
<organism evidence="6 7">
    <name type="scientific">Roseospira goensis</name>
    <dbReference type="NCBI Taxonomy" id="391922"/>
    <lineage>
        <taxon>Bacteria</taxon>
        <taxon>Pseudomonadati</taxon>
        <taxon>Pseudomonadota</taxon>
        <taxon>Alphaproteobacteria</taxon>
        <taxon>Rhodospirillales</taxon>
        <taxon>Rhodospirillaceae</taxon>
        <taxon>Roseospira</taxon>
    </lineage>
</organism>
<keyword evidence="4" id="KW-0411">Iron-sulfur</keyword>
<keyword evidence="2" id="KW-0479">Metal-binding</keyword>
<keyword evidence="3" id="KW-0408">Iron</keyword>
<dbReference type="PANTHER" id="PTHR46491:SF3">
    <property type="entry name" value="CDGSH IRON-SULFUR DOMAIN-CONTAINING PROTEIN 3, MITOCHONDRIAL"/>
    <property type="match status" value="1"/>
</dbReference>
<evidence type="ECO:0000256" key="2">
    <source>
        <dbReference type="ARBA" id="ARBA00022723"/>
    </source>
</evidence>
<dbReference type="Pfam" id="PF09360">
    <property type="entry name" value="zf-CDGSH"/>
    <property type="match status" value="2"/>
</dbReference>
<evidence type="ECO:0000256" key="3">
    <source>
        <dbReference type="ARBA" id="ARBA00023004"/>
    </source>
</evidence>
<evidence type="ECO:0000256" key="1">
    <source>
        <dbReference type="ARBA" id="ARBA00022714"/>
    </source>
</evidence>
<dbReference type="Proteomes" id="UP000555728">
    <property type="component" value="Unassembled WGS sequence"/>
</dbReference>
<dbReference type="EMBL" id="JACIGI010000007">
    <property type="protein sequence ID" value="MBB4285428.1"/>
    <property type="molecule type" value="Genomic_DNA"/>
</dbReference>
<dbReference type="InterPro" id="IPR042216">
    <property type="entry name" value="MitoNEET_CISD"/>
</dbReference>
<reference evidence="6 7" key="1">
    <citation type="submission" date="2020-08" db="EMBL/GenBank/DDBJ databases">
        <title>Genome sequencing of Purple Non-Sulfur Bacteria from various extreme environments.</title>
        <authorList>
            <person name="Mayer M."/>
        </authorList>
    </citation>
    <scope>NUCLEOTIDE SEQUENCE [LARGE SCALE GENOMIC DNA]</scope>
    <source>
        <strain evidence="6 7">JA135</strain>
    </source>
</reference>
<keyword evidence="1" id="KW-0001">2Fe-2S</keyword>
<dbReference type="PANTHER" id="PTHR46491">
    <property type="entry name" value="CDGSH IRON SULFUR DOMAIN PROTEIN HOMOLOG"/>
    <property type="match status" value="1"/>
</dbReference>
<dbReference type="SMART" id="SM00704">
    <property type="entry name" value="ZnF_CDGSH"/>
    <property type="match status" value="2"/>
</dbReference>
<feature type="domain" description="Iron-binding zinc finger CDGSH type" evidence="5">
    <location>
        <begin position="48"/>
        <end position="83"/>
    </location>
</feature>
<evidence type="ECO:0000256" key="4">
    <source>
        <dbReference type="ARBA" id="ARBA00023014"/>
    </source>
</evidence>
<dbReference type="AlphaFoldDB" id="A0A7W6RY89"/>
<comment type="caution">
    <text evidence="6">The sequence shown here is derived from an EMBL/GenBank/DDBJ whole genome shotgun (WGS) entry which is preliminary data.</text>
</comment>
<name>A0A7W6RY89_9PROT</name>
<dbReference type="InterPro" id="IPR052950">
    <property type="entry name" value="CISD"/>
</dbReference>
<evidence type="ECO:0000313" key="6">
    <source>
        <dbReference type="EMBL" id="MBB4285428.1"/>
    </source>
</evidence>
<dbReference type="Gene3D" id="3.40.5.90">
    <property type="entry name" value="CDGSH iron-sulfur domain, mitoNEET-type"/>
    <property type="match status" value="2"/>
</dbReference>
<dbReference type="InterPro" id="IPR018967">
    <property type="entry name" value="FeS-contain_CDGSH-typ"/>
</dbReference>
<sequence length="86" mass="9222">MTDTEPTPPRHPFEVTLKAGQRYLWCACGRSATQPFCDGAHKGSGLAPRRFTAEADETVFLCGCKQTADPPFCDGTHTTLPPAPAS</sequence>
<keyword evidence="7" id="KW-1185">Reference proteome</keyword>
<gene>
    <name evidence="6" type="ORF">GGD88_001146</name>
</gene>
<dbReference type="GO" id="GO:0046872">
    <property type="term" value="F:metal ion binding"/>
    <property type="evidence" value="ECO:0007669"/>
    <property type="project" value="UniProtKB-KW"/>
</dbReference>
<dbReference type="GO" id="GO:0051537">
    <property type="term" value="F:2 iron, 2 sulfur cluster binding"/>
    <property type="evidence" value="ECO:0007669"/>
    <property type="project" value="UniProtKB-KW"/>
</dbReference>
<proteinExistence type="predicted"/>
<accession>A0A7W6RY89</accession>
<evidence type="ECO:0000313" key="7">
    <source>
        <dbReference type="Proteomes" id="UP000555728"/>
    </source>
</evidence>
<feature type="domain" description="Iron-binding zinc finger CDGSH type" evidence="5">
    <location>
        <begin position="10"/>
        <end position="47"/>
    </location>
</feature>